<dbReference type="Gene3D" id="3.90.226.10">
    <property type="entry name" value="2-enoyl-CoA Hydratase, Chain A, domain 1"/>
    <property type="match status" value="1"/>
</dbReference>
<dbReference type="HOGENOM" id="CLU_009834_7_2_11"/>
<dbReference type="Proteomes" id="UP000019150">
    <property type="component" value="Chromosome"/>
</dbReference>
<keyword evidence="6" id="KW-0413">Isomerase</keyword>
<dbReference type="STRING" id="1415166.NONO_c36050"/>
<dbReference type="RefSeq" id="WP_025349832.1">
    <property type="nucleotide sequence ID" value="NZ_CP006850.1"/>
</dbReference>
<organism evidence="6 7">
    <name type="scientific">Nocardia nova SH22a</name>
    <dbReference type="NCBI Taxonomy" id="1415166"/>
    <lineage>
        <taxon>Bacteria</taxon>
        <taxon>Bacillati</taxon>
        <taxon>Actinomycetota</taxon>
        <taxon>Actinomycetes</taxon>
        <taxon>Mycobacteriales</taxon>
        <taxon>Nocardiaceae</taxon>
        <taxon>Nocardia</taxon>
    </lineage>
</organism>
<dbReference type="KEGG" id="nno:NONO_c36050"/>
<name>W5TGS0_9NOCA</name>
<dbReference type="InterPro" id="IPR029045">
    <property type="entry name" value="ClpP/crotonase-like_dom_sf"/>
</dbReference>
<gene>
    <name evidence="6" type="ORF">NONO_c36050</name>
</gene>
<evidence type="ECO:0000256" key="2">
    <source>
        <dbReference type="ARBA" id="ARBA00023239"/>
    </source>
</evidence>
<evidence type="ECO:0000256" key="4">
    <source>
        <dbReference type="ARBA" id="ARBA00023717"/>
    </source>
</evidence>
<dbReference type="GO" id="GO:0006635">
    <property type="term" value="P:fatty acid beta-oxidation"/>
    <property type="evidence" value="ECO:0007669"/>
    <property type="project" value="TreeGrafter"/>
</dbReference>
<dbReference type="OrthoDB" id="9777711at2"/>
<reference evidence="6 7" key="1">
    <citation type="journal article" date="2014" name="Appl. Environ. Microbiol.">
        <title>Insights into the Microbial Degradation of Rubber and Gutta-Percha by Analysis of the Complete Genome of Nocardia nova SH22a.</title>
        <authorList>
            <person name="Luo Q."/>
            <person name="Hiessl S."/>
            <person name="Poehlein A."/>
            <person name="Daniel R."/>
            <person name="Steinbuchel A."/>
        </authorList>
    </citation>
    <scope>NUCLEOTIDE SEQUENCE [LARGE SCALE GENOMIC DNA]</scope>
    <source>
        <strain evidence="6">SH22a</strain>
    </source>
</reference>
<evidence type="ECO:0000256" key="3">
    <source>
        <dbReference type="ARBA" id="ARBA00023709"/>
    </source>
</evidence>
<dbReference type="GO" id="GO:0004300">
    <property type="term" value="F:enoyl-CoA hydratase activity"/>
    <property type="evidence" value="ECO:0007669"/>
    <property type="project" value="UniProtKB-EC"/>
</dbReference>
<dbReference type="AlphaFoldDB" id="W5TGS0"/>
<keyword evidence="7" id="KW-1185">Reference proteome</keyword>
<comment type="similarity">
    <text evidence="1">Belongs to the enoyl-CoA hydratase/isomerase family.</text>
</comment>
<feature type="region of interest" description="Disordered" evidence="5">
    <location>
        <begin position="242"/>
        <end position="265"/>
    </location>
</feature>
<dbReference type="PANTHER" id="PTHR11941:SF54">
    <property type="entry name" value="ENOYL-COA HYDRATASE, MITOCHONDRIAL"/>
    <property type="match status" value="1"/>
</dbReference>
<dbReference type="InterPro" id="IPR001753">
    <property type="entry name" value="Enoyl-CoA_hydra/iso"/>
</dbReference>
<evidence type="ECO:0000313" key="7">
    <source>
        <dbReference type="Proteomes" id="UP000019150"/>
    </source>
</evidence>
<dbReference type="SUPFAM" id="SSF52096">
    <property type="entry name" value="ClpP/crotonase"/>
    <property type="match status" value="1"/>
</dbReference>
<dbReference type="PATRIC" id="fig|1415166.3.peg.3698"/>
<evidence type="ECO:0000256" key="5">
    <source>
        <dbReference type="SAM" id="MobiDB-lite"/>
    </source>
</evidence>
<accession>W5TGS0</accession>
<comment type="catalytic activity">
    <reaction evidence="3">
        <text>a (3S)-3-hydroxyacyl-CoA = a (2E)-enoyl-CoA + H2O</text>
        <dbReference type="Rhea" id="RHEA:16105"/>
        <dbReference type="ChEBI" id="CHEBI:15377"/>
        <dbReference type="ChEBI" id="CHEBI:57318"/>
        <dbReference type="ChEBI" id="CHEBI:58856"/>
        <dbReference type="EC" id="4.2.1.17"/>
    </reaction>
</comment>
<dbReference type="GO" id="GO:0016853">
    <property type="term" value="F:isomerase activity"/>
    <property type="evidence" value="ECO:0007669"/>
    <property type="project" value="UniProtKB-KW"/>
</dbReference>
<evidence type="ECO:0000313" key="6">
    <source>
        <dbReference type="EMBL" id="AHH18392.1"/>
    </source>
</evidence>
<dbReference type="PANTHER" id="PTHR11941">
    <property type="entry name" value="ENOYL-COA HYDRATASE-RELATED"/>
    <property type="match status" value="1"/>
</dbReference>
<dbReference type="EMBL" id="CP006850">
    <property type="protein sequence ID" value="AHH18392.1"/>
    <property type="molecule type" value="Genomic_DNA"/>
</dbReference>
<dbReference type="eggNOG" id="COG1024">
    <property type="taxonomic scope" value="Bacteria"/>
</dbReference>
<dbReference type="CDD" id="cd06558">
    <property type="entry name" value="crotonase-like"/>
    <property type="match status" value="1"/>
</dbReference>
<comment type="catalytic activity">
    <reaction evidence="4">
        <text>a 4-saturated-(3S)-3-hydroxyacyl-CoA = a (3E)-enoyl-CoA + H2O</text>
        <dbReference type="Rhea" id="RHEA:20724"/>
        <dbReference type="ChEBI" id="CHEBI:15377"/>
        <dbReference type="ChEBI" id="CHEBI:58521"/>
        <dbReference type="ChEBI" id="CHEBI:137480"/>
        <dbReference type="EC" id="4.2.1.17"/>
    </reaction>
</comment>
<evidence type="ECO:0000256" key="1">
    <source>
        <dbReference type="ARBA" id="ARBA00005254"/>
    </source>
</evidence>
<dbReference type="Gene3D" id="1.10.12.10">
    <property type="entry name" value="Lyase 2-enoyl-coa Hydratase, Chain A, domain 2"/>
    <property type="match status" value="1"/>
</dbReference>
<dbReference type="InterPro" id="IPR014748">
    <property type="entry name" value="Enoyl-CoA_hydra_C"/>
</dbReference>
<keyword evidence="2" id="KW-0456">Lyase</keyword>
<protein>
    <submittedName>
        <fullName evidence="6">Enoyl-CoA hydratase/isomerase family protein</fullName>
    </submittedName>
</protein>
<dbReference type="Pfam" id="PF00378">
    <property type="entry name" value="ECH_1"/>
    <property type="match status" value="1"/>
</dbReference>
<sequence length="265" mass="28859">MSDMLLFERRERVALLTLNRPDKLNAIDPDLHREFMSALDEVRQDDSVWALVITGAGRGFCSGVDLTRAPTSGEAAEPSQNERLDEVKWFGRQALAVATLDKPVIAAVNGVAAGMGMSLSLACDLRVGGERSRFRTAMVARSRCPDSGMSWFLTRALGYARAADLVLTNRDVSGTEAYRLGLLDRFVGTDDVVDGALELADEITHLPPIAVRTSKQVLQHALVSDLRTALIYEATSLPRARSAPNDAKESALAFAEKRPPRYTGT</sequence>
<proteinExistence type="inferred from homology"/>